<dbReference type="Gene3D" id="3.40.50.300">
    <property type="entry name" value="P-loop containing nucleotide triphosphate hydrolases"/>
    <property type="match status" value="1"/>
</dbReference>
<dbReference type="GO" id="GO:0005525">
    <property type="term" value="F:GTP binding"/>
    <property type="evidence" value="ECO:0007669"/>
    <property type="project" value="InterPro"/>
</dbReference>
<evidence type="ECO:0000313" key="6">
    <source>
        <dbReference type="EMBL" id="RDB20697.1"/>
    </source>
</evidence>
<dbReference type="EMBL" id="LUEZ02000058">
    <property type="protein sequence ID" value="RDB20697.1"/>
    <property type="molecule type" value="Genomic_DNA"/>
</dbReference>
<feature type="region of interest" description="Disordered" evidence="3">
    <location>
        <begin position="1"/>
        <end position="23"/>
    </location>
</feature>
<dbReference type="PROSITE" id="PS51388">
    <property type="entry name" value="GED"/>
    <property type="match status" value="1"/>
</dbReference>
<dbReference type="InterPro" id="IPR022812">
    <property type="entry name" value="Dynamin"/>
</dbReference>
<name>A0A369JJF3_HYPMA</name>
<dbReference type="InterPro" id="IPR045063">
    <property type="entry name" value="Dynamin_N"/>
</dbReference>
<dbReference type="Proteomes" id="UP000076154">
    <property type="component" value="Unassembled WGS sequence"/>
</dbReference>
<dbReference type="SMART" id="SM00053">
    <property type="entry name" value="DYNc"/>
    <property type="match status" value="1"/>
</dbReference>
<dbReference type="AlphaFoldDB" id="A0A369JJF3"/>
<evidence type="ECO:0000256" key="2">
    <source>
        <dbReference type="ARBA" id="ARBA00023134"/>
    </source>
</evidence>
<feature type="compositionally biased region" description="Low complexity" evidence="3">
    <location>
        <begin position="1"/>
        <end position="14"/>
    </location>
</feature>
<keyword evidence="1" id="KW-0547">Nucleotide-binding</keyword>
<sequence length="775" mass="86267">MSNSLAPDSPSSSPGEDGIGLSDPRLIQDSRRMLDLVNRLHSTGVHIDIDLPRIAVIGSQSAGKSSLIESISGITLPRATGTCTRCPTECRLSRSTNAWKCTVSLTIFEDGKLRTEQFGTIITEKSDVEERIRRAQRAILNPGIRKSKGAKYYLTDDDEGSAQLELSFSSDFVSLQISGPDVADLSFCDLPGLIAGVGMSGNTGDIDLVKNLVATYIKKPSCIILLTVACETDFQNQGAQEIAKAYDPDGKRTIGVLTKPDRIPAGEESNWISLIRNEKEPLENGWFCVKQPASADLKAGISWATARQREDEFFSSTAAWTELDSIYQKYLRTGNLVARLSAILSNLISKRLPQIQEELENSILFTREILTQLPPAPSKDPRNEIAKLLYGFVRDVDRHAEGVPDEFGLLQSIRPAQDKFKQVVRATAPQFLPFEKRYQHLKSIGRPSFLLNEEEYEDPVEEEIGGEDDVGSDVGSIAGERHVVPTKQIYIDEVMIRADQARTRELPGNYPFVVQATFIKSIIKQWNAPANMLCRTVFLIVNEHIQRLVHVHFGSFGQGQLEQRVRVLIQDHLMKCMERTEERIQWLLDLEDRPFSLNTHYLTDYRDKFLAYYKGAREKDRNAVLAKAISAYSTSARTTFGESSPQPTGMAKVLAGLVEIGVVGTKPADIAKVLPADEMEPALKIMADVRAYFQVAYKRIIDNIPLAIDHELVRGIERNVLHTLNTGLGINGPEAHRICKELAQENPNVAGRREELSKKLERMIAASQQLLRIGG</sequence>
<accession>A0A369JJF3</accession>
<dbReference type="GO" id="GO:0016020">
    <property type="term" value="C:membrane"/>
    <property type="evidence" value="ECO:0007669"/>
    <property type="project" value="TreeGrafter"/>
</dbReference>
<evidence type="ECO:0000313" key="7">
    <source>
        <dbReference type="Proteomes" id="UP000076154"/>
    </source>
</evidence>
<reference evidence="6" key="1">
    <citation type="submission" date="2018-04" db="EMBL/GenBank/DDBJ databases">
        <title>Whole genome sequencing of Hypsizygus marmoreus.</title>
        <authorList>
            <person name="Choi I.-G."/>
            <person name="Min B."/>
            <person name="Kim J.-G."/>
            <person name="Kim S."/>
            <person name="Oh Y.-L."/>
            <person name="Kong W.-S."/>
            <person name="Park H."/>
            <person name="Jeong J."/>
            <person name="Song E.-S."/>
        </authorList>
    </citation>
    <scope>NUCLEOTIDE SEQUENCE [LARGE SCALE GENOMIC DNA]</scope>
    <source>
        <strain evidence="6">51987-8</strain>
    </source>
</reference>
<feature type="domain" description="Dynamin-type G" evidence="5">
    <location>
        <begin position="48"/>
        <end position="353"/>
    </location>
</feature>
<dbReference type="SMART" id="SM00302">
    <property type="entry name" value="GED"/>
    <property type="match status" value="1"/>
</dbReference>
<feature type="domain" description="GED" evidence="4">
    <location>
        <begin position="682"/>
        <end position="775"/>
    </location>
</feature>
<dbReference type="STRING" id="39966.A0A369JJF3"/>
<dbReference type="PROSITE" id="PS51718">
    <property type="entry name" value="G_DYNAMIN_2"/>
    <property type="match status" value="1"/>
</dbReference>
<proteinExistence type="predicted"/>
<evidence type="ECO:0000256" key="1">
    <source>
        <dbReference type="ARBA" id="ARBA00022741"/>
    </source>
</evidence>
<dbReference type="Pfam" id="PF00350">
    <property type="entry name" value="Dynamin_N"/>
    <property type="match status" value="1"/>
</dbReference>
<protein>
    <submittedName>
        <fullName evidence="6">Interferon-induced GTP-binding protein Mx</fullName>
    </submittedName>
</protein>
<organism evidence="6 7">
    <name type="scientific">Hypsizygus marmoreus</name>
    <name type="common">White beech mushroom</name>
    <name type="synonym">Agaricus marmoreus</name>
    <dbReference type="NCBI Taxonomy" id="39966"/>
    <lineage>
        <taxon>Eukaryota</taxon>
        <taxon>Fungi</taxon>
        <taxon>Dikarya</taxon>
        <taxon>Basidiomycota</taxon>
        <taxon>Agaricomycotina</taxon>
        <taxon>Agaricomycetes</taxon>
        <taxon>Agaricomycetidae</taxon>
        <taxon>Agaricales</taxon>
        <taxon>Tricholomatineae</taxon>
        <taxon>Lyophyllaceae</taxon>
        <taxon>Hypsizygus</taxon>
    </lineage>
</organism>
<comment type="caution">
    <text evidence="6">The sequence shown here is derived from an EMBL/GenBank/DDBJ whole genome shotgun (WGS) entry which is preliminary data.</text>
</comment>
<dbReference type="Gene3D" id="1.20.120.1240">
    <property type="entry name" value="Dynamin, middle domain"/>
    <property type="match status" value="1"/>
</dbReference>
<dbReference type="InterPro" id="IPR001401">
    <property type="entry name" value="Dynamin_GTPase"/>
</dbReference>
<dbReference type="OrthoDB" id="5061070at2759"/>
<dbReference type="InParanoid" id="A0A369JJF3"/>
<gene>
    <name evidence="6" type="primary">mx_1</name>
    <name evidence="6" type="ORF">Hypma_012195</name>
</gene>
<dbReference type="GO" id="GO:0003924">
    <property type="term" value="F:GTPase activity"/>
    <property type="evidence" value="ECO:0007669"/>
    <property type="project" value="InterPro"/>
</dbReference>
<dbReference type="GO" id="GO:0008017">
    <property type="term" value="F:microtubule binding"/>
    <property type="evidence" value="ECO:0007669"/>
    <property type="project" value="TreeGrafter"/>
</dbReference>
<dbReference type="CDD" id="cd08771">
    <property type="entry name" value="DLP_1"/>
    <property type="match status" value="1"/>
</dbReference>
<dbReference type="InterPro" id="IPR027417">
    <property type="entry name" value="P-loop_NTPase"/>
</dbReference>
<evidence type="ECO:0000259" key="5">
    <source>
        <dbReference type="PROSITE" id="PS51718"/>
    </source>
</evidence>
<dbReference type="InterPro" id="IPR003130">
    <property type="entry name" value="GED"/>
</dbReference>
<dbReference type="PRINTS" id="PR00195">
    <property type="entry name" value="DYNAMIN"/>
</dbReference>
<dbReference type="Pfam" id="PF02212">
    <property type="entry name" value="GED"/>
    <property type="match status" value="1"/>
</dbReference>
<dbReference type="SUPFAM" id="SSF52540">
    <property type="entry name" value="P-loop containing nucleoside triphosphate hydrolases"/>
    <property type="match status" value="1"/>
</dbReference>
<dbReference type="GO" id="GO:0005737">
    <property type="term" value="C:cytoplasm"/>
    <property type="evidence" value="ECO:0007669"/>
    <property type="project" value="TreeGrafter"/>
</dbReference>
<keyword evidence="7" id="KW-1185">Reference proteome</keyword>
<dbReference type="InterPro" id="IPR000375">
    <property type="entry name" value="Dynamin_stalk"/>
</dbReference>
<dbReference type="Pfam" id="PF01031">
    <property type="entry name" value="Dynamin_M"/>
    <property type="match status" value="1"/>
</dbReference>
<dbReference type="InterPro" id="IPR020850">
    <property type="entry name" value="GED_dom"/>
</dbReference>
<evidence type="ECO:0000259" key="4">
    <source>
        <dbReference type="PROSITE" id="PS51388"/>
    </source>
</evidence>
<dbReference type="PANTHER" id="PTHR11566">
    <property type="entry name" value="DYNAMIN"/>
    <property type="match status" value="1"/>
</dbReference>
<dbReference type="GO" id="GO:0005874">
    <property type="term" value="C:microtubule"/>
    <property type="evidence" value="ECO:0007669"/>
    <property type="project" value="TreeGrafter"/>
</dbReference>
<evidence type="ECO:0000256" key="3">
    <source>
        <dbReference type="SAM" id="MobiDB-lite"/>
    </source>
</evidence>
<keyword evidence="2" id="KW-0342">GTP-binding</keyword>
<dbReference type="InterPro" id="IPR030381">
    <property type="entry name" value="G_DYNAMIN_dom"/>
</dbReference>